<dbReference type="EMBL" id="GL890939">
    <property type="protein sequence ID" value="EGJ31464.1"/>
    <property type="molecule type" value="Genomic_DNA"/>
</dbReference>
<sequence>MVFYGTGIIKGAGNIAVGIQTIFGDNETALPPGG</sequence>
<organism evidence="1 2">
    <name type="scientific">Moorena producens 3L</name>
    <dbReference type="NCBI Taxonomy" id="489825"/>
    <lineage>
        <taxon>Bacteria</taxon>
        <taxon>Bacillati</taxon>
        <taxon>Cyanobacteriota</taxon>
        <taxon>Cyanophyceae</taxon>
        <taxon>Coleofasciculales</taxon>
        <taxon>Coleofasciculaceae</taxon>
        <taxon>Moorena</taxon>
    </lineage>
</organism>
<name>F4XVB6_9CYAN</name>
<dbReference type="HOGENOM" id="CLU_3374662_0_0_3"/>
<dbReference type="AlphaFoldDB" id="F4XVB6"/>
<gene>
    <name evidence="1" type="ORF">LYNGBM3L_39000</name>
</gene>
<dbReference type="Proteomes" id="UP000003959">
    <property type="component" value="Unassembled WGS sequence"/>
</dbReference>
<evidence type="ECO:0000313" key="1">
    <source>
        <dbReference type="EMBL" id="EGJ31464.1"/>
    </source>
</evidence>
<proteinExistence type="predicted"/>
<reference evidence="2" key="1">
    <citation type="journal article" date="2011" name="Proc. Natl. Acad. Sci. U.S.A.">
        <title>Genomic insights into the physiology and ecology of the marine filamentous cyanobacterium Lyngbya majuscula.</title>
        <authorList>
            <person name="Jones A.C."/>
            <person name="Monroe E.A."/>
            <person name="Podell S."/>
            <person name="Hess W.R."/>
            <person name="Klages S."/>
            <person name="Esquenazi E."/>
            <person name="Niessen S."/>
            <person name="Hoover H."/>
            <person name="Rothmann M."/>
            <person name="Lasken R.S."/>
            <person name="Yates J.R.III."/>
            <person name="Reinhardt R."/>
            <person name="Kube M."/>
            <person name="Burkart M.D."/>
            <person name="Allen E.E."/>
            <person name="Dorrestein P.C."/>
            <person name="Gerwick W.H."/>
            <person name="Gerwick L."/>
        </authorList>
    </citation>
    <scope>NUCLEOTIDE SEQUENCE [LARGE SCALE GENOMIC DNA]</scope>
    <source>
        <strain evidence="2">3L</strain>
    </source>
</reference>
<accession>F4XVB6</accession>
<evidence type="ECO:0000313" key="2">
    <source>
        <dbReference type="Proteomes" id="UP000003959"/>
    </source>
</evidence>
<protein>
    <submittedName>
        <fullName evidence="1">Uncharacterized protein</fullName>
    </submittedName>
</protein>
<keyword evidence="2" id="KW-1185">Reference proteome</keyword>